<dbReference type="SUPFAM" id="SSF55931">
    <property type="entry name" value="Glutamine synthetase/guanido kinase"/>
    <property type="match status" value="1"/>
</dbReference>
<dbReference type="InterPro" id="IPR050141">
    <property type="entry name" value="GCL_type2/YbdK_subfam"/>
</dbReference>
<keyword evidence="2" id="KW-1185">Reference proteome</keyword>
<comment type="caution">
    <text evidence="1">The sequence shown here is derived from an EMBL/GenBank/DDBJ whole genome shotgun (WGS) entry which is preliminary data.</text>
</comment>
<dbReference type="Proteomes" id="UP001467690">
    <property type="component" value="Unassembled WGS sequence"/>
</dbReference>
<dbReference type="InterPro" id="IPR014746">
    <property type="entry name" value="Gln_synth/guanido_kin_cat_dom"/>
</dbReference>
<dbReference type="Pfam" id="PF04107">
    <property type="entry name" value="GCS2"/>
    <property type="match status" value="1"/>
</dbReference>
<dbReference type="PANTHER" id="PTHR36510">
    <property type="entry name" value="GLUTAMATE--CYSTEINE LIGASE 2-RELATED"/>
    <property type="match status" value="1"/>
</dbReference>
<dbReference type="Gene3D" id="3.30.590.20">
    <property type="match status" value="1"/>
</dbReference>
<gene>
    <name evidence="1" type="ORF">ABS311_01260</name>
</gene>
<sequence>MGQNIDKQCFSQADFVQFKQRLHEQLDALKNIMGQPSFGQASLQLGAELELYLTDDSGHCQLSNQAVLSKLKDAVFQHEINQYNIELNVPPVELGLNAFSQLAKQLNSRLNKLNQCCANLNTHATAIGILPTLRPRDLLKQNMTDLERYHILVDQLKVNRGAPFLIDIHGEEEVHMQVEDVTAEGANTSFQVHMMVPPGAFVPIYNAAMLSQSLVTAACGNSPVFLGKIVWDETRIALLKQVLDCRMRDSLARQLPARVNLGLGWLKQSAWSLYAEAVALYPVLLPYLYPQHPAEGLPELAELNLHMGTVWNWHRPVYCNQGTGHVRIEFRALPAGPTVEDMVANAAYSIGLAYGLSQQMEAYAAIMPFDIVDNNFYRAAQYGLDASIYWPDIDHYHVTYQPIQQVVLASLETAQAGLTLLGVCQQEIQHYLNIIQQRVEDKLTGANWQKAALHHFEQNHHRHNACAEMLKLYQQQSKNGIVVHQWERPWAARL</sequence>
<accession>A0ABV1RCM5</accession>
<organism evidence="1 2">
    <name type="scientific">Catenovulum sediminis</name>
    <dbReference type="NCBI Taxonomy" id="1740262"/>
    <lineage>
        <taxon>Bacteria</taxon>
        <taxon>Pseudomonadati</taxon>
        <taxon>Pseudomonadota</taxon>
        <taxon>Gammaproteobacteria</taxon>
        <taxon>Alteromonadales</taxon>
        <taxon>Alteromonadaceae</taxon>
        <taxon>Catenovulum</taxon>
    </lineage>
</organism>
<reference evidence="1 2" key="1">
    <citation type="submission" date="2024-06" db="EMBL/GenBank/DDBJ databases">
        <authorList>
            <person name="Chen R.Y."/>
        </authorList>
    </citation>
    <scope>NUCLEOTIDE SEQUENCE [LARGE SCALE GENOMIC DNA]</scope>
    <source>
        <strain evidence="1 2">D2</strain>
    </source>
</reference>
<dbReference type="PANTHER" id="PTHR36510:SF3">
    <property type="entry name" value="CONSERVED PROTEIN"/>
    <property type="match status" value="1"/>
</dbReference>
<proteinExistence type="predicted"/>
<name>A0ABV1RCM5_9ALTE</name>
<dbReference type="EMBL" id="JBELOE010000059">
    <property type="protein sequence ID" value="MER2490512.1"/>
    <property type="molecule type" value="Genomic_DNA"/>
</dbReference>
<evidence type="ECO:0008006" key="3">
    <source>
        <dbReference type="Google" id="ProtNLM"/>
    </source>
</evidence>
<evidence type="ECO:0000313" key="2">
    <source>
        <dbReference type="Proteomes" id="UP001467690"/>
    </source>
</evidence>
<evidence type="ECO:0000313" key="1">
    <source>
        <dbReference type="EMBL" id="MER2490512.1"/>
    </source>
</evidence>
<dbReference type="InterPro" id="IPR006336">
    <property type="entry name" value="GCS2"/>
</dbReference>
<protein>
    <recommendedName>
        <fullName evidence="3">Glutamate--cysteine ligase</fullName>
    </recommendedName>
</protein>
<dbReference type="RefSeq" id="WP_143869986.1">
    <property type="nucleotide sequence ID" value="NZ_CP041660.1"/>
</dbReference>